<keyword evidence="7" id="KW-0479">Metal-binding</keyword>
<gene>
    <name evidence="14" type="primary">ampD</name>
    <name evidence="14" type="ORF">ACFO3I_13790</name>
</gene>
<keyword evidence="8 14" id="KW-0378">Hydrolase</keyword>
<dbReference type="NCBIfam" id="NF008758">
    <property type="entry name" value="PRK11789.1"/>
    <property type="match status" value="1"/>
</dbReference>
<dbReference type="PANTHER" id="PTHR30417:SF4">
    <property type="entry name" value="1,6-ANHYDRO-N-ACETYLMURAMYL-L-ALANINE AMIDASE AMPD"/>
    <property type="match status" value="1"/>
</dbReference>
<proteinExistence type="inferred from homology"/>
<keyword evidence="6" id="KW-0963">Cytoplasm</keyword>
<evidence type="ECO:0000256" key="5">
    <source>
        <dbReference type="ARBA" id="ARBA00011901"/>
    </source>
</evidence>
<evidence type="ECO:0000256" key="8">
    <source>
        <dbReference type="ARBA" id="ARBA00022801"/>
    </source>
</evidence>
<evidence type="ECO:0000256" key="12">
    <source>
        <dbReference type="ARBA" id="ARBA00042615"/>
    </source>
</evidence>
<evidence type="ECO:0000256" key="11">
    <source>
        <dbReference type="ARBA" id="ARBA00039257"/>
    </source>
</evidence>
<dbReference type="EMBL" id="JBHSGB010000012">
    <property type="protein sequence ID" value="MFC4656082.1"/>
    <property type="molecule type" value="Genomic_DNA"/>
</dbReference>
<evidence type="ECO:0000259" key="13">
    <source>
        <dbReference type="SMART" id="SM00644"/>
    </source>
</evidence>
<comment type="cofactor">
    <cofactor evidence="2">
        <name>Zn(2+)</name>
        <dbReference type="ChEBI" id="CHEBI:29105"/>
    </cofactor>
</comment>
<dbReference type="InterPro" id="IPR002502">
    <property type="entry name" value="Amidase_domain"/>
</dbReference>
<reference evidence="15" key="1">
    <citation type="journal article" date="2019" name="Int. J. Syst. Evol. Microbiol.">
        <title>The Global Catalogue of Microorganisms (GCM) 10K type strain sequencing project: providing services to taxonomists for standard genome sequencing and annotation.</title>
        <authorList>
            <consortium name="The Broad Institute Genomics Platform"/>
            <consortium name="The Broad Institute Genome Sequencing Center for Infectious Disease"/>
            <person name="Wu L."/>
            <person name="Ma J."/>
        </authorList>
    </citation>
    <scope>NUCLEOTIDE SEQUENCE [LARGE SCALE GENOMIC DNA]</scope>
    <source>
        <strain evidence="15">DT28</strain>
    </source>
</reference>
<accession>A0ABV9JP94</accession>
<protein>
    <recommendedName>
        <fullName evidence="11">1,6-anhydro-N-acetylmuramyl-L-alanine amidase AmpD</fullName>
        <ecNumber evidence="5">3.5.1.28</ecNumber>
    </recommendedName>
    <alternativeName>
        <fullName evidence="12">N-acetylmuramoyl-L-alanine amidase</fullName>
    </alternativeName>
</protein>
<evidence type="ECO:0000256" key="3">
    <source>
        <dbReference type="ARBA" id="ARBA00004496"/>
    </source>
</evidence>
<evidence type="ECO:0000256" key="4">
    <source>
        <dbReference type="ARBA" id="ARBA00007553"/>
    </source>
</evidence>
<dbReference type="Proteomes" id="UP001595962">
    <property type="component" value="Unassembled WGS sequence"/>
</dbReference>
<organism evidence="14 15">
    <name type="scientific">Rheinheimera marina</name>
    <dbReference type="NCBI Taxonomy" id="1774958"/>
    <lineage>
        <taxon>Bacteria</taxon>
        <taxon>Pseudomonadati</taxon>
        <taxon>Pseudomonadota</taxon>
        <taxon>Gammaproteobacteria</taxon>
        <taxon>Chromatiales</taxon>
        <taxon>Chromatiaceae</taxon>
        <taxon>Rheinheimera</taxon>
    </lineage>
</organism>
<evidence type="ECO:0000256" key="9">
    <source>
        <dbReference type="ARBA" id="ARBA00022833"/>
    </source>
</evidence>
<keyword evidence="9" id="KW-0862">Zinc</keyword>
<feature type="domain" description="N-acetylmuramoyl-L-alanine amidase" evidence="13">
    <location>
        <begin position="11"/>
        <end position="162"/>
    </location>
</feature>
<comment type="similarity">
    <text evidence="4">Belongs to the N-acetylmuramoyl-L-alanine amidase 2 family.</text>
</comment>
<dbReference type="Pfam" id="PF01510">
    <property type="entry name" value="Amidase_2"/>
    <property type="match status" value="1"/>
</dbReference>
<comment type="subcellular location">
    <subcellularLocation>
        <location evidence="3">Cytoplasm</location>
    </subcellularLocation>
</comment>
<dbReference type="SUPFAM" id="SSF55846">
    <property type="entry name" value="N-acetylmuramoyl-L-alanine amidase-like"/>
    <property type="match status" value="1"/>
</dbReference>
<evidence type="ECO:0000256" key="6">
    <source>
        <dbReference type="ARBA" id="ARBA00022490"/>
    </source>
</evidence>
<keyword evidence="10" id="KW-0961">Cell wall biogenesis/degradation</keyword>
<dbReference type="CDD" id="cd06583">
    <property type="entry name" value="PGRP"/>
    <property type="match status" value="1"/>
</dbReference>
<evidence type="ECO:0000256" key="1">
    <source>
        <dbReference type="ARBA" id="ARBA00001561"/>
    </source>
</evidence>
<dbReference type="RefSeq" id="WP_377334824.1">
    <property type="nucleotide sequence ID" value="NZ_JBHSGB010000012.1"/>
</dbReference>
<dbReference type="GO" id="GO:0008745">
    <property type="term" value="F:N-acetylmuramoyl-L-alanine amidase activity"/>
    <property type="evidence" value="ECO:0007669"/>
    <property type="project" value="UniProtKB-EC"/>
</dbReference>
<evidence type="ECO:0000256" key="2">
    <source>
        <dbReference type="ARBA" id="ARBA00001947"/>
    </source>
</evidence>
<sequence length="179" mass="20237">MSAVQMVQYQSPHYNDRPQGTVVSLLVIHCISLPAGEFATPYIHDLFMGQLDCDADPSFRSLQGVRVSAHLVIFRDGSVHQYVPFNKRAWHAGQSEFQGHENCNDYSIGIELEGTEQEPYTEAQYQSLIQVTALLCRFYPAITAERIVGHQQIAPGRKTDPGPSFDWERYLHAVKENNV</sequence>
<keyword evidence="15" id="KW-1185">Reference proteome</keyword>
<comment type="caution">
    <text evidence="14">The sequence shown here is derived from an EMBL/GenBank/DDBJ whole genome shotgun (WGS) entry which is preliminary data.</text>
</comment>
<name>A0ABV9JP94_9GAMM</name>
<evidence type="ECO:0000256" key="10">
    <source>
        <dbReference type="ARBA" id="ARBA00023316"/>
    </source>
</evidence>
<comment type="catalytic activity">
    <reaction evidence="1">
        <text>Hydrolyzes the link between N-acetylmuramoyl residues and L-amino acid residues in certain cell-wall glycopeptides.</text>
        <dbReference type="EC" id="3.5.1.28"/>
    </reaction>
</comment>
<dbReference type="EC" id="3.5.1.28" evidence="5"/>
<evidence type="ECO:0000313" key="15">
    <source>
        <dbReference type="Proteomes" id="UP001595962"/>
    </source>
</evidence>
<dbReference type="PANTHER" id="PTHR30417">
    <property type="entry name" value="N-ACETYLMURAMOYL-L-ALANINE AMIDASE AMID"/>
    <property type="match status" value="1"/>
</dbReference>
<dbReference type="InterPro" id="IPR036505">
    <property type="entry name" value="Amidase/PGRP_sf"/>
</dbReference>
<evidence type="ECO:0000256" key="7">
    <source>
        <dbReference type="ARBA" id="ARBA00022723"/>
    </source>
</evidence>
<dbReference type="SMART" id="SM00644">
    <property type="entry name" value="Ami_2"/>
    <property type="match status" value="1"/>
</dbReference>
<evidence type="ECO:0000313" key="14">
    <source>
        <dbReference type="EMBL" id="MFC4656082.1"/>
    </source>
</evidence>
<dbReference type="Gene3D" id="3.40.80.10">
    <property type="entry name" value="Peptidoglycan recognition protein-like"/>
    <property type="match status" value="1"/>
</dbReference>
<dbReference type="InterPro" id="IPR051206">
    <property type="entry name" value="NAMLAA_amidase_2"/>
</dbReference>